<protein>
    <submittedName>
        <fullName evidence="1">Uncharacterized protein</fullName>
    </submittedName>
</protein>
<dbReference type="EMBL" id="JARBHB010000017">
    <property type="protein sequence ID" value="KAJ8865602.1"/>
    <property type="molecule type" value="Genomic_DNA"/>
</dbReference>
<name>A0ABQ9G2H8_9NEOP</name>
<keyword evidence="2" id="KW-1185">Reference proteome</keyword>
<gene>
    <name evidence="1" type="ORF">PR048_033122</name>
</gene>
<dbReference type="Proteomes" id="UP001159363">
    <property type="component" value="Chromosome 16"/>
</dbReference>
<proteinExistence type="predicted"/>
<reference evidence="1 2" key="1">
    <citation type="submission" date="2023-02" db="EMBL/GenBank/DDBJ databases">
        <title>LHISI_Scaffold_Assembly.</title>
        <authorList>
            <person name="Stuart O.P."/>
            <person name="Cleave R."/>
            <person name="Magrath M.J.L."/>
            <person name="Mikheyev A.S."/>
        </authorList>
    </citation>
    <scope>NUCLEOTIDE SEQUENCE [LARGE SCALE GENOMIC DNA]</scope>
    <source>
        <strain evidence="1">Daus_M_001</strain>
        <tissue evidence="1">Leg muscle</tissue>
    </source>
</reference>
<comment type="caution">
    <text evidence="1">The sequence shown here is derived from an EMBL/GenBank/DDBJ whole genome shotgun (WGS) entry which is preliminary data.</text>
</comment>
<evidence type="ECO:0000313" key="2">
    <source>
        <dbReference type="Proteomes" id="UP001159363"/>
    </source>
</evidence>
<accession>A0ABQ9G2H8</accession>
<sequence>MYRHVSCRVVKSVELGLTSSELPPPVLDQIVRAVKRGYNHATARRIEAGLHPYVDVTVRSIDFGDYISQIP</sequence>
<evidence type="ECO:0000313" key="1">
    <source>
        <dbReference type="EMBL" id="KAJ8865602.1"/>
    </source>
</evidence>
<organism evidence="1 2">
    <name type="scientific">Dryococelus australis</name>
    <dbReference type="NCBI Taxonomy" id="614101"/>
    <lineage>
        <taxon>Eukaryota</taxon>
        <taxon>Metazoa</taxon>
        <taxon>Ecdysozoa</taxon>
        <taxon>Arthropoda</taxon>
        <taxon>Hexapoda</taxon>
        <taxon>Insecta</taxon>
        <taxon>Pterygota</taxon>
        <taxon>Neoptera</taxon>
        <taxon>Polyneoptera</taxon>
        <taxon>Phasmatodea</taxon>
        <taxon>Verophasmatodea</taxon>
        <taxon>Anareolatae</taxon>
        <taxon>Phasmatidae</taxon>
        <taxon>Eurycanthinae</taxon>
        <taxon>Dryococelus</taxon>
    </lineage>
</organism>